<evidence type="ECO:0000256" key="8">
    <source>
        <dbReference type="ARBA" id="ARBA00022884"/>
    </source>
</evidence>
<keyword evidence="8" id="KW-0694">RNA-binding</keyword>
<evidence type="ECO:0000256" key="7">
    <source>
        <dbReference type="ARBA" id="ARBA00022842"/>
    </source>
</evidence>
<keyword evidence="2" id="KW-0548">Nucleotidyltransferase</keyword>
<dbReference type="InterPro" id="IPR039537">
    <property type="entry name" value="Retrotran_Ty1/copia-like"/>
</dbReference>
<dbReference type="GO" id="GO:0003964">
    <property type="term" value="F:RNA-directed DNA polymerase activity"/>
    <property type="evidence" value="ECO:0007669"/>
    <property type="project" value="UniProtKB-KW"/>
</dbReference>
<keyword evidence="11" id="KW-0239">DNA-directed DNA polymerase</keyword>
<reference evidence="16" key="1">
    <citation type="submission" date="2021-03" db="EMBL/GenBank/DDBJ databases">
        <title>Draft genome sequence of rust myrtle Austropuccinia psidii MF-1, a brazilian biotype.</title>
        <authorList>
            <person name="Quecine M.C."/>
            <person name="Pachon D.M.R."/>
            <person name="Bonatelli M.L."/>
            <person name="Correr F.H."/>
            <person name="Franceschini L.M."/>
            <person name="Leite T.F."/>
            <person name="Margarido G.R.A."/>
            <person name="Almeida C.A."/>
            <person name="Ferrarezi J.A."/>
            <person name="Labate C.A."/>
        </authorList>
    </citation>
    <scope>NUCLEOTIDE SEQUENCE</scope>
    <source>
        <strain evidence="16">MF-1</strain>
    </source>
</reference>
<evidence type="ECO:0000259" key="15">
    <source>
        <dbReference type="PROSITE" id="PS50994"/>
    </source>
</evidence>
<comment type="catalytic activity">
    <reaction evidence="13">
        <text>DNA(n) + a 2'-deoxyribonucleoside 5'-triphosphate = DNA(n+1) + diphosphate</text>
        <dbReference type="Rhea" id="RHEA:22508"/>
        <dbReference type="Rhea" id="RHEA-COMP:17339"/>
        <dbReference type="Rhea" id="RHEA-COMP:17340"/>
        <dbReference type="ChEBI" id="CHEBI:33019"/>
        <dbReference type="ChEBI" id="CHEBI:61560"/>
        <dbReference type="ChEBI" id="CHEBI:173112"/>
        <dbReference type="EC" id="2.7.7.49"/>
    </reaction>
</comment>
<keyword evidence="11" id="KW-0808">Transferase</keyword>
<dbReference type="SUPFAM" id="SSF53098">
    <property type="entry name" value="Ribonuclease H-like"/>
    <property type="match status" value="1"/>
</dbReference>
<dbReference type="GO" id="GO:0016787">
    <property type="term" value="F:hydrolase activity"/>
    <property type="evidence" value="ECO:0007669"/>
    <property type="project" value="UniProtKB-KW"/>
</dbReference>
<comment type="catalytic activity">
    <reaction evidence="14">
        <text>DNA(n) + a 2'-deoxyribonucleoside 5'-triphosphate = DNA(n+1) + diphosphate</text>
        <dbReference type="Rhea" id="RHEA:22508"/>
        <dbReference type="Rhea" id="RHEA-COMP:17339"/>
        <dbReference type="Rhea" id="RHEA-COMP:17340"/>
        <dbReference type="ChEBI" id="CHEBI:33019"/>
        <dbReference type="ChEBI" id="CHEBI:61560"/>
        <dbReference type="ChEBI" id="CHEBI:173112"/>
        <dbReference type="EC" id="2.7.7.7"/>
    </reaction>
</comment>
<dbReference type="PROSITE" id="PS50994">
    <property type="entry name" value="INTEGRASE"/>
    <property type="match status" value="1"/>
</dbReference>
<evidence type="ECO:0000256" key="11">
    <source>
        <dbReference type="ARBA" id="ARBA00022932"/>
    </source>
</evidence>
<organism evidence="16 17">
    <name type="scientific">Austropuccinia psidii MF-1</name>
    <dbReference type="NCBI Taxonomy" id="1389203"/>
    <lineage>
        <taxon>Eukaryota</taxon>
        <taxon>Fungi</taxon>
        <taxon>Dikarya</taxon>
        <taxon>Basidiomycota</taxon>
        <taxon>Pucciniomycotina</taxon>
        <taxon>Pucciniomycetes</taxon>
        <taxon>Pucciniales</taxon>
        <taxon>Sphaerophragmiaceae</taxon>
        <taxon>Austropuccinia</taxon>
    </lineage>
</organism>
<evidence type="ECO:0000256" key="3">
    <source>
        <dbReference type="ARBA" id="ARBA00022722"/>
    </source>
</evidence>
<keyword evidence="6" id="KW-0378">Hydrolase</keyword>
<sequence length="267" mass="30577">MGVSFFPSLPYLPQENGEAERLNSTLGDMARAMMTQTDMPTRFWHYVYALACYINNCIPNLQCANAFPYQELYGWVPSITTLYPFGVEAIIHLPPNQQEHKLAPRGIPCKLLKPLMMGGWLLWDWKSNKLIQLESIIFPQFQMSKILAGQMRKGTLAHTLNVMVLGEVPTEKYLSTKNKVISSLPLAKDINIPEHLGQALGGPRQGDWRKAFMVELEQIKNRDVWDVINKTPGMTTIVHWWVFDIKRNNNGMVERFKARMVAHSDCQ</sequence>
<dbReference type="PANTHER" id="PTHR42648:SF11">
    <property type="entry name" value="TRANSPOSON TY4-P GAG-POL POLYPROTEIN"/>
    <property type="match status" value="1"/>
</dbReference>
<keyword evidence="12" id="KW-0233">DNA recombination</keyword>
<gene>
    <name evidence="16" type="ORF">O181_005593</name>
</gene>
<dbReference type="Proteomes" id="UP000765509">
    <property type="component" value="Unassembled WGS sequence"/>
</dbReference>
<evidence type="ECO:0000256" key="13">
    <source>
        <dbReference type="ARBA" id="ARBA00048173"/>
    </source>
</evidence>
<dbReference type="AlphaFoldDB" id="A0A9Q3GFQ0"/>
<evidence type="ECO:0000256" key="6">
    <source>
        <dbReference type="ARBA" id="ARBA00022801"/>
    </source>
</evidence>
<dbReference type="InterPro" id="IPR012337">
    <property type="entry name" value="RNaseH-like_sf"/>
</dbReference>
<keyword evidence="7" id="KW-0460">Magnesium</keyword>
<dbReference type="OrthoDB" id="411615at2759"/>
<dbReference type="InterPro" id="IPR001584">
    <property type="entry name" value="Integrase_cat-core"/>
</dbReference>
<dbReference type="GO" id="GO:0003723">
    <property type="term" value="F:RNA binding"/>
    <property type="evidence" value="ECO:0007669"/>
    <property type="project" value="UniProtKB-KW"/>
</dbReference>
<comment type="caution">
    <text evidence="16">The sequence shown here is derived from an EMBL/GenBank/DDBJ whole genome shotgun (WGS) entry which is preliminary data.</text>
</comment>
<feature type="domain" description="Integrase catalytic" evidence="15">
    <location>
        <begin position="1"/>
        <end position="76"/>
    </location>
</feature>
<dbReference type="InterPro" id="IPR036397">
    <property type="entry name" value="RNaseH_sf"/>
</dbReference>
<dbReference type="GO" id="GO:0006310">
    <property type="term" value="P:DNA recombination"/>
    <property type="evidence" value="ECO:0007669"/>
    <property type="project" value="UniProtKB-KW"/>
</dbReference>
<evidence type="ECO:0000256" key="2">
    <source>
        <dbReference type="ARBA" id="ARBA00022695"/>
    </source>
</evidence>
<dbReference type="GO" id="GO:0003887">
    <property type="term" value="F:DNA-directed DNA polymerase activity"/>
    <property type="evidence" value="ECO:0007669"/>
    <property type="project" value="UniProtKB-KW"/>
</dbReference>
<keyword evidence="10" id="KW-0695">RNA-directed DNA polymerase</keyword>
<keyword evidence="3" id="KW-0540">Nuclease</keyword>
<keyword evidence="9" id="KW-0229">DNA integration</keyword>
<evidence type="ECO:0000256" key="1">
    <source>
        <dbReference type="ARBA" id="ARBA00022578"/>
    </source>
</evidence>
<proteinExistence type="predicted"/>
<dbReference type="GO" id="GO:0015074">
    <property type="term" value="P:DNA integration"/>
    <property type="evidence" value="ECO:0007669"/>
    <property type="project" value="UniProtKB-KW"/>
</dbReference>
<keyword evidence="4" id="KW-0479">Metal-binding</keyword>
<evidence type="ECO:0000256" key="12">
    <source>
        <dbReference type="ARBA" id="ARBA00023172"/>
    </source>
</evidence>
<keyword evidence="17" id="KW-1185">Reference proteome</keyword>
<dbReference type="GO" id="GO:0005634">
    <property type="term" value="C:nucleus"/>
    <property type="evidence" value="ECO:0007669"/>
    <property type="project" value="UniProtKB-ARBA"/>
</dbReference>
<evidence type="ECO:0000256" key="4">
    <source>
        <dbReference type="ARBA" id="ARBA00022723"/>
    </source>
</evidence>
<keyword evidence="5" id="KW-0255">Endonuclease</keyword>
<evidence type="ECO:0000256" key="9">
    <source>
        <dbReference type="ARBA" id="ARBA00022908"/>
    </source>
</evidence>
<evidence type="ECO:0000256" key="14">
    <source>
        <dbReference type="ARBA" id="ARBA00049244"/>
    </source>
</evidence>
<evidence type="ECO:0000313" key="17">
    <source>
        <dbReference type="Proteomes" id="UP000765509"/>
    </source>
</evidence>
<protein>
    <recommendedName>
        <fullName evidence="15">Integrase catalytic domain-containing protein</fullName>
    </recommendedName>
</protein>
<dbReference type="Gene3D" id="3.30.420.10">
    <property type="entry name" value="Ribonuclease H-like superfamily/Ribonuclease H"/>
    <property type="match status" value="1"/>
</dbReference>
<accession>A0A9Q3GFQ0</accession>
<keyword evidence="1" id="KW-0815">Transposition</keyword>
<dbReference type="EMBL" id="AVOT02001151">
    <property type="protein sequence ID" value="MBW0465878.1"/>
    <property type="molecule type" value="Genomic_DNA"/>
</dbReference>
<evidence type="ECO:0000256" key="5">
    <source>
        <dbReference type="ARBA" id="ARBA00022759"/>
    </source>
</evidence>
<evidence type="ECO:0000313" key="16">
    <source>
        <dbReference type="EMBL" id="MBW0465878.1"/>
    </source>
</evidence>
<dbReference type="PANTHER" id="PTHR42648">
    <property type="entry name" value="TRANSPOSASE, PUTATIVE-RELATED"/>
    <property type="match status" value="1"/>
</dbReference>
<dbReference type="GO" id="GO:0004519">
    <property type="term" value="F:endonuclease activity"/>
    <property type="evidence" value="ECO:0007669"/>
    <property type="project" value="UniProtKB-KW"/>
</dbReference>
<dbReference type="GO" id="GO:0046872">
    <property type="term" value="F:metal ion binding"/>
    <property type="evidence" value="ECO:0007669"/>
    <property type="project" value="UniProtKB-KW"/>
</dbReference>
<evidence type="ECO:0000256" key="10">
    <source>
        <dbReference type="ARBA" id="ARBA00022918"/>
    </source>
</evidence>
<name>A0A9Q3GFQ0_9BASI</name>
<dbReference type="GO" id="GO:0032196">
    <property type="term" value="P:transposition"/>
    <property type="evidence" value="ECO:0007669"/>
    <property type="project" value="UniProtKB-KW"/>
</dbReference>